<dbReference type="EMBL" id="JAAIUW010000008">
    <property type="protein sequence ID" value="KAF7819432.1"/>
    <property type="molecule type" value="Genomic_DNA"/>
</dbReference>
<keyword evidence="2" id="KW-1185">Reference proteome</keyword>
<organism evidence="1 2">
    <name type="scientific">Senna tora</name>
    <dbReference type="NCBI Taxonomy" id="362788"/>
    <lineage>
        <taxon>Eukaryota</taxon>
        <taxon>Viridiplantae</taxon>
        <taxon>Streptophyta</taxon>
        <taxon>Embryophyta</taxon>
        <taxon>Tracheophyta</taxon>
        <taxon>Spermatophyta</taxon>
        <taxon>Magnoliopsida</taxon>
        <taxon>eudicotyledons</taxon>
        <taxon>Gunneridae</taxon>
        <taxon>Pentapetalae</taxon>
        <taxon>rosids</taxon>
        <taxon>fabids</taxon>
        <taxon>Fabales</taxon>
        <taxon>Fabaceae</taxon>
        <taxon>Caesalpinioideae</taxon>
        <taxon>Cassia clade</taxon>
        <taxon>Senna</taxon>
    </lineage>
</organism>
<accession>A0A834TC88</accession>
<protein>
    <submittedName>
        <fullName evidence="1">Uncharacterized protein</fullName>
    </submittedName>
</protein>
<dbReference type="Proteomes" id="UP000634136">
    <property type="component" value="Unassembled WGS sequence"/>
</dbReference>
<evidence type="ECO:0000313" key="2">
    <source>
        <dbReference type="Proteomes" id="UP000634136"/>
    </source>
</evidence>
<sequence>MLEEKLTTIQHFLPFLAVGKTKKTWRGRELVSRRRTAVLRRRDTPVKLQRCLDGSEKREKGWRVKN</sequence>
<gene>
    <name evidence="1" type="ORF">G2W53_024887</name>
</gene>
<name>A0A834TC88_9FABA</name>
<proteinExistence type="predicted"/>
<evidence type="ECO:0000313" key="1">
    <source>
        <dbReference type="EMBL" id="KAF7819432.1"/>
    </source>
</evidence>
<dbReference type="AlphaFoldDB" id="A0A834TC88"/>
<comment type="caution">
    <text evidence="1">The sequence shown here is derived from an EMBL/GenBank/DDBJ whole genome shotgun (WGS) entry which is preliminary data.</text>
</comment>
<reference evidence="1" key="1">
    <citation type="submission" date="2020-09" db="EMBL/GenBank/DDBJ databases">
        <title>Genome-Enabled Discovery of Anthraquinone Biosynthesis in Senna tora.</title>
        <authorList>
            <person name="Kang S.-H."/>
            <person name="Pandey R.P."/>
            <person name="Lee C.-M."/>
            <person name="Sim J.-S."/>
            <person name="Jeong J.-T."/>
            <person name="Choi B.-S."/>
            <person name="Jung M."/>
            <person name="Ginzburg D."/>
            <person name="Zhao K."/>
            <person name="Won S.Y."/>
            <person name="Oh T.-J."/>
            <person name="Yu Y."/>
            <person name="Kim N.-H."/>
            <person name="Lee O.R."/>
            <person name="Lee T.-H."/>
            <person name="Bashyal P."/>
            <person name="Kim T.-S."/>
            <person name="Lee W.-H."/>
            <person name="Kawkins C."/>
            <person name="Kim C.-K."/>
            <person name="Kim J.S."/>
            <person name="Ahn B.O."/>
            <person name="Rhee S.Y."/>
            <person name="Sohng J.K."/>
        </authorList>
    </citation>
    <scope>NUCLEOTIDE SEQUENCE</scope>
    <source>
        <tissue evidence="1">Leaf</tissue>
    </source>
</reference>